<evidence type="ECO:0000256" key="7">
    <source>
        <dbReference type="ARBA" id="ARBA00034808"/>
    </source>
</evidence>
<dbReference type="PANTHER" id="PTHR13710">
    <property type="entry name" value="DNA HELICASE RECQ FAMILY MEMBER"/>
    <property type="match status" value="1"/>
</dbReference>
<dbReference type="PROSITE" id="PS51192">
    <property type="entry name" value="HELICASE_ATP_BIND_1"/>
    <property type="match status" value="1"/>
</dbReference>
<feature type="domain" description="Helicase ATP-binding" evidence="9">
    <location>
        <begin position="93"/>
        <end position="286"/>
    </location>
</feature>
<dbReference type="InterPro" id="IPR011545">
    <property type="entry name" value="DEAD/DEAH_box_helicase_dom"/>
</dbReference>
<feature type="domain" description="Helicase C-terminal" evidence="10">
    <location>
        <begin position="312"/>
        <end position="482"/>
    </location>
</feature>
<dbReference type="InterPro" id="IPR014001">
    <property type="entry name" value="Helicase_ATP-bd"/>
</dbReference>
<dbReference type="STRING" id="1165861.A0A0L0VJR1"/>
<dbReference type="Gene3D" id="3.40.50.300">
    <property type="entry name" value="P-loop containing nucleotide triphosphate hydrolases"/>
    <property type="match status" value="2"/>
</dbReference>
<dbReference type="OrthoDB" id="2504585at2759"/>
<evidence type="ECO:0000256" key="3">
    <source>
        <dbReference type="ARBA" id="ARBA00022840"/>
    </source>
</evidence>
<dbReference type="GO" id="GO:0005524">
    <property type="term" value="F:ATP binding"/>
    <property type="evidence" value="ECO:0007669"/>
    <property type="project" value="UniProtKB-KW"/>
</dbReference>
<evidence type="ECO:0000256" key="5">
    <source>
        <dbReference type="ARBA" id="ARBA00023235"/>
    </source>
</evidence>
<organism evidence="11 12">
    <name type="scientific">Puccinia striiformis f. sp. tritici PST-78</name>
    <dbReference type="NCBI Taxonomy" id="1165861"/>
    <lineage>
        <taxon>Eukaryota</taxon>
        <taxon>Fungi</taxon>
        <taxon>Dikarya</taxon>
        <taxon>Basidiomycota</taxon>
        <taxon>Pucciniomycotina</taxon>
        <taxon>Pucciniomycetes</taxon>
        <taxon>Pucciniales</taxon>
        <taxon>Pucciniaceae</taxon>
        <taxon>Puccinia</taxon>
    </lineage>
</organism>
<dbReference type="Pfam" id="PF00270">
    <property type="entry name" value="DEAD"/>
    <property type="match status" value="1"/>
</dbReference>
<gene>
    <name evidence="11" type="ORF">PSTG_07219</name>
</gene>
<comment type="catalytic activity">
    <reaction evidence="6">
        <text>Couples ATP hydrolysis with the unwinding of duplex DNA by translocating in the 3'-5' direction.</text>
        <dbReference type="EC" id="5.6.2.4"/>
    </reaction>
</comment>
<proteinExistence type="inferred from homology"/>
<feature type="region of interest" description="Disordered" evidence="8">
    <location>
        <begin position="718"/>
        <end position="790"/>
    </location>
</feature>
<evidence type="ECO:0000256" key="2">
    <source>
        <dbReference type="ARBA" id="ARBA00022741"/>
    </source>
</evidence>
<comment type="similarity">
    <text evidence="1">Belongs to the helicase family. RecQ subfamily.</text>
</comment>
<dbReference type="PANTHER" id="PTHR13710:SF105">
    <property type="entry name" value="ATP-DEPENDENT DNA HELICASE Q1"/>
    <property type="match status" value="1"/>
</dbReference>
<keyword evidence="4" id="KW-0238">DNA-binding</keyword>
<evidence type="ECO:0000313" key="11">
    <source>
        <dbReference type="EMBL" id="KNE99503.1"/>
    </source>
</evidence>
<feature type="compositionally biased region" description="Basic and acidic residues" evidence="8">
    <location>
        <begin position="724"/>
        <end position="740"/>
    </location>
</feature>
<accession>A0A0L0VJR1</accession>
<dbReference type="GO" id="GO:0005737">
    <property type="term" value="C:cytoplasm"/>
    <property type="evidence" value="ECO:0007669"/>
    <property type="project" value="TreeGrafter"/>
</dbReference>
<sequence length="790" mass="89170">MDDRDYREIDQKNVKLKKRDSIFLDQPRTTPIIVLKSHKMARGRKKKSTKVTLGPEWLDPKLTDDDLRTAINANASSCYPADEPPKPIQVDAVMGLIKQRNTFVMAGTGFGKSRISEMYLKLFSPSQKAFVLVVNPLDALGDNQVKEKIAQGYTAINLKKLTFKAKAASDIKKGKYNFVYLSPEIFLNNQRFTDLFHDTLFQDRLATIVVDEAHLLYGWGMVKSGKAKKCSAHKRHGDRAIFRPLYGQICRQLMATQGIPVPLLSATCRPQALEAIQKNLKIPDENIDILRAELTRPEIRILRFPMECSLKSVKDLAEMFGKKEDVENEEVVPTLIYSGTQNATLEVMKVVNTARGTTGGEFNPKSEVIRRYHACTGDMEKEDVITGYESGDFSCISCTMALGLGQNWKRVRRVIQIGRGDPSCIAQMIGRCGRDGQPGLAIMFVEPKRRFGLNTLEAIAKADRTTDDVRMDSLAITPACLRIAFSIDNLHGYVPMNCDDLNYLHEQNREIEKGFPVCRCSNCAPEEAALLRANMVSKAQKLSPALDHLAAILVEEFNTFFFKSYRKARSFLPCKIFGFLEANYIAEGFDSIKGTKDIGDLIGGELMDGQLDMLYECVLKFKASEEYQSHIQRESDYQDNLQREMDRILSLKKTRPTKRLLQPAKGDPMVSASKRDKITNKPTEEDEVEERERLDNRKKELADEKRRKEEKRVVEAAALEAAEEEKRKKSAEERRQRGEARAAAANTGNATGRKTQKRKERETGELLEGGSQEGNSIPTKRPKSFEIPAK</sequence>
<dbReference type="InterPro" id="IPR001650">
    <property type="entry name" value="Helicase_C-like"/>
</dbReference>
<reference evidence="12" key="1">
    <citation type="submission" date="2014-03" db="EMBL/GenBank/DDBJ databases">
        <title>The Genome Sequence of Puccinia striiformis f. sp. tritici PST-78.</title>
        <authorList>
            <consortium name="The Broad Institute Genome Sequencing Platform"/>
            <person name="Cuomo C."/>
            <person name="Hulbert S."/>
            <person name="Chen X."/>
            <person name="Walker B."/>
            <person name="Young S.K."/>
            <person name="Zeng Q."/>
            <person name="Gargeya S."/>
            <person name="Fitzgerald M."/>
            <person name="Haas B."/>
            <person name="Abouelleil A."/>
            <person name="Alvarado L."/>
            <person name="Arachchi H.M."/>
            <person name="Berlin A.M."/>
            <person name="Chapman S.B."/>
            <person name="Goldberg J."/>
            <person name="Griggs A."/>
            <person name="Gujja S."/>
            <person name="Hansen M."/>
            <person name="Howarth C."/>
            <person name="Imamovic A."/>
            <person name="Larimer J."/>
            <person name="McCowan C."/>
            <person name="Montmayeur A."/>
            <person name="Murphy C."/>
            <person name="Neiman D."/>
            <person name="Pearson M."/>
            <person name="Priest M."/>
            <person name="Roberts A."/>
            <person name="Saif S."/>
            <person name="Shea T."/>
            <person name="Sisk P."/>
            <person name="Sykes S."/>
            <person name="Wortman J."/>
            <person name="Nusbaum C."/>
            <person name="Birren B."/>
        </authorList>
    </citation>
    <scope>NUCLEOTIDE SEQUENCE [LARGE SCALE GENOMIC DNA]</scope>
    <source>
        <strain evidence="12">race PST-78</strain>
    </source>
</reference>
<comment type="caution">
    <text evidence="11">The sequence shown here is derived from an EMBL/GenBank/DDBJ whole genome shotgun (WGS) entry which is preliminary data.</text>
</comment>
<keyword evidence="5" id="KW-0413">Isomerase</keyword>
<keyword evidence="12" id="KW-1185">Reference proteome</keyword>
<keyword evidence="3" id="KW-0067">ATP-binding</keyword>
<dbReference type="SUPFAM" id="SSF52540">
    <property type="entry name" value="P-loop containing nucleoside triphosphate hydrolases"/>
    <property type="match status" value="1"/>
</dbReference>
<dbReference type="GO" id="GO:0005694">
    <property type="term" value="C:chromosome"/>
    <property type="evidence" value="ECO:0007669"/>
    <property type="project" value="TreeGrafter"/>
</dbReference>
<protein>
    <recommendedName>
        <fullName evidence="7">DNA 3'-5' helicase</fullName>
        <ecNumber evidence="7">5.6.2.4</ecNumber>
    </recommendedName>
</protein>
<dbReference type="Proteomes" id="UP000054564">
    <property type="component" value="Unassembled WGS sequence"/>
</dbReference>
<name>A0A0L0VJR1_9BASI</name>
<feature type="compositionally biased region" description="Low complexity" evidence="8">
    <location>
        <begin position="741"/>
        <end position="753"/>
    </location>
</feature>
<dbReference type="PROSITE" id="PS51194">
    <property type="entry name" value="HELICASE_CTER"/>
    <property type="match status" value="1"/>
</dbReference>
<dbReference type="Pfam" id="PF00271">
    <property type="entry name" value="Helicase_C"/>
    <property type="match status" value="1"/>
</dbReference>
<dbReference type="AlphaFoldDB" id="A0A0L0VJR1"/>
<evidence type="ECO:0000256" key="1">
    <source>
        <dbReference type="ARBA" id="ARBA00005446"/>
    </source>
</evidence>
<evidence type="ECO:0000256" key="8">
    <source>
        <dbReference type="SAM" id="MobiDB-lite"/>
    </source>
</evidence>
<evidence type="ECO:0000259" key="9">
    <source>
        <dbReference type="PROSITE" id="PS51192"/>
    </source>
</evidence>
<keyword evidence="2" id="KW-0547">Nucleotide-binding</keyword>
<dbReference type="GO" id="GO:0000724">
    <property type="term" value="P:double-strand break repair via homologous recombination"/>
    <property type="evidence" value="ECO:0007669"/>
    <property type="project" value="TreeGrafter"/>
</dbReference>
<evidence type="ECO:0000256" key="6">
    <source>
        <dbReference type="ARBA" id="ARBA00034617"/>
    </source>
</evidence>
<feature type="compositionally biased region" description="Basic and acidic residues" evidence="8">
    <location>
        <begin position="673"/>
        <end position="683"/>
    </location>
</feature>
<dbReference type="EMBL" id="AJIL01000045">
    <property type="protein sequence ID" value="KNE99503.1"/>
    <property type="molecule type" value="Genomic_DNA"/>
</dbReference>
<dbReference type="GO" id="GO:0003677">
    <property type="term" value="F:DNA binding"/>
    <property type="evidence" value="ECO:0007669"/>
    <property type="project" value="UniProtKB-KW"/>
</dbReference>
<evidence type="ECO:0000313" key="12">
    <source>
        <dbReference type="Proteomes" id="UP000054564"/>
    </source>
</evidence>
<dbReference type="GO" id="GO:0043138">
    <property type="term" value="F:3'-5' DNA helicase activity"/>
    <property type="evidence" value="ECO:0007669"/>
    <property type="project" value="UniProtKB-EC"/>
</dbReference>
<dbReference type="EC" id="5.6.2.4" evidence="7"/>
<evidence type="ECO:0000256" key="4">
    <source>
        <dbReference type="ARBA" id="ARBA00023125"/>
    </source>
</evidence>
<dbReference type="InterPro" id="IPR027417">
    <property type="entry name" value="P-loop_NTPase"/>
</dbReference>
<evidence type="ECO:0000259" key="10">
    <source>
        <dbReference type="PROSITE" id="PS51194"/>
    </source>
</evidence>
<dbReference type="GO" id="GO:0009378">
    <property type="term" value="F:four-way junction helicase activity"/>
    <property type="evidence" value="ECO:0007669"/>
    <property type="project" value="TreeGrafter"/>
</dbReference>
<feature type="region of interest" description="Disordered" evidence="8">
    <location>
        <begin position="652"/>
        <end position="695"/>
    </location>
</feature>
<dbReference type="SMART" id="SM00487">
    <property type="entry name" value="DEXDc"/>
    <property type="match status" value="1"/>
</dbReference>